<dbReference type="GO" id="GO:0019783">
    <property type="term" value="F:ubiquitin-like protein peptidase activity"/>
    <property type="evidence" value="ECO:0007669"/>
    <property type="project" value="UniProtKB-ARBA"/>
</dbReference>
<dbReference type="GO" id="GO:0008234">
    <property type="term" value="F:cysteine-type peptidase activity"/>
    <property type="evidence" value="ECO:0007669"/>
    <property type="project" value="InterPro"/>
</dbReference>
<dbReference type="PROSITE" id="PS50600">
    <property type="entry name" value="ULP_PROTEASE"/>
    <property type="match status" value="1"/>
</dbReference>
<evidence type="ECO:0000256" key="1">
    <source>
        <dbReference type="ARBA" id="ARBA00005234"/>
    </source>
</evidence>
<keyword evidence="6" id="KW-1185">Reference proteome</keyword>
<dbReference type="InterPro" id="IPR003653">
    <property type="entry name" value="Peptidase_C48_C"/>
</dbReference>
<protein>
    <recommendedName>
        <fullName evidence="4">Ubiquitin-like protease family profile domain-containing protein</fullName>
    </recommendedName>
</protein>
<dbReference type="GO" id="GO:0006508">
    <property type="term" value="P:proteolysis"/>
    <property type="evidence" value="ECO:0007669"/>
    <property type="project" value="UniProtKB-KW"/>
</dbReference>
<gene>
    <name evidence="5" type="ORF">K435DRAFT_861870</name>
</gene>
<keyword evidence="2" id="KW-0645">Protease</keyword>
<evidence type="ECO:0000256" key="3">
    <source>
        <dbReference type="ARBA" id="ARBA00022801"/>
    </source>
</evidence>
<evidence type="ECO:0000256" key="2">
    <source>
        <dbReference type="ARBA" id="ARBA00022670"/>
    </source>
</evidence>
<dbReference type="Gene3D" id="3.40.395.10">
    <property type="entry name" value="Adenoviral Proteinase, Chain A"/>
    <property type="match status" value="1"/>
</dbReference>
<evidence type="ECO:0000313" key="5">
    <source>
        <dbReference type="EMBL" id="THU93034.1"/>
    </source>
</evidence>
<dbReference type="InterPro" id="IPR038765">
    <property type="entry name" value="Papain-like_cys_pep_sf"/>
</dbReference>
<keyword evidence="3" id="KW-0378">Hydrolase</keyword>
<dbReference type="EMBL" id="ML179260">
    <property type="protein sequence ID" value="THU93034.1"/>
    <property type="molecule type" value="Genomic_DNA"/>
</dbReference>
<dbReference type="Pfam" id="PF02902">
    <property type="entry name" value="Peptidase_C48"/>
    <property type="match status" value="1"/>
</dbReference>
<proteinExistence type="inferred from homology"/>
<dbReference type="OrthoDB" id="3052212at2759"/>
<comment type="similarity">
    <text evidence="1">Belongs to the peptidase C48 family.</text>
</comment>
<evidence type="ECO:0000259" key="4">
    <source>
        <dbReference type="PROSITE" id="PS50600"/>
    </source>
</evidence>
<dbReference type="SUPFAM" id="SSF54001">
    <property type="entry name" value="Cysteine proteinases"/>
    <property type="match status" value="1"/>
</dbReference>
<reference evidence="5 6" key="1">
    <citation type="journal article" date="2019" name="Nat. Ecol. Evol.">
        <title>Megaphylogeny resolves global patterns of mushroom evolution.</title>
        <authorList>
            <person name="Varga T."/>
            <person name="Krizsan K."/>
            <person name="Foldi C."/>
            <person name="Dima B."/>
            <person name="Sanchez-Garcia M."/>
            <person name="Sanchez-Ramirez S."/>
            <person name="Szollosi G.J."/>
            <person name="Szarkandi J.G."/>
            <person name="Papp V."/>
            <person name="Albert L."/>
            <person name="Andreopoulos W."/>
            <person name="Angelini C."/>
            <person name="Antonin V."/>
            <person name="Barry K.W."/>
            <person name="Bougher N.L."/>
            <person name="Buchanan P."/>
            <person name="Buyck B."/>
            <person name="Bense V."/>
            <person name="Catcheside P."/>
            <person name="Chovatia M."/>
            <person name="Cooper J."/>
            <person name="Damon W."/>
            <person name="Desjardin D."/>
            <person name="Finy P."/>
            <person name="Geml J."/>
            <person name="Haridas S."/>
            <person name="Hughes K."/>
            <person name="Justo A."/>
            <person name="Karasinski D."/>
            <person name="Kautmanova I."/>
            <person name="Kiss B."/>
            <person name="Kocsube S."/>
            <person name="Kotiranta H."/>
            <person name="LaButti K.M."/>
            <person name="Lechner B.E."/>
            <person name="Liimatainen K."/>
            <person name="Lipzen A."/>
            <person name="Lukacs Z."/>
            <person name="Mihaltcheva S."/>
            <person name="Morgado L.N."/>
            <person name="Niskanen T."/>
            <person name="Noordeloos M.E."/>
            <person name="Ohm R.A."/>
            <person name="Ortiz-Santana B."/>
            <person name="Ovrebo C."/>
            <person name="Racz N."/>
            <person name="Riley R."/>
            <person name="Savchenko A."/>
            <person name="Shiryaev A."/>
            <person name="Soop K."/>
            <person name="Spirin V."/>
            <person name="Szebenyi C."/>
            <person name="Tomsovsky M."/>
            <person name="Tulloss R.E."/>
            <person name="Uehling J."/>
            <person name="Grigoriev I.V."/>
            <person name="Vagvolgyi C."/>
            <person name="Papp T."/>
            <person name="Martin F.M."/>
            <person name="Miettinen O."/>
            <person name="Hibbett D.S."/>
            <person name="Nagy L.G."/>
        </authorList>
    </citation>
    <scope>NUCLEOTIDE SEQUENCE [LARGE SCALE GENOMIC DNA]</scope>
    <source>
        <strain evidence="5 6">CBS 962.96</strain>
    </source>
</reference>
<dbReference type="AlphaFoldDB" id="A0A4S8LU23"/>
<accession>A0A4S8LU23</accession>
<feature type="domain" description="Ubiquitin-like protease family profile" evidence="4">
    <location>
        <begin position="1"/>
        <end position="127"/>
    </location>
</feature>
<organism evidence="5 6">
    <name type="scientific">Dendrothele bispora (strain CBS 962.96)</name>
    <dbReference type="NCBI Taxonomy" id="1314807"/>
    <lineage>
        <taxon>Eukaryota</taxon>
        <taxon>Fungi</taxon>
        <taxon>Dikarya</taxon>
        <taxon>Basidiomycota</taxon>
        <taxon>Agaricomycotina</taxon>
        <taxon>Agaricomycetes</taxon>
        <taxon>Agaricomycetidae</taxon>
        <taxon>Agaricales</taxon>
        <taxon>Agaricales incertae sedis</taxon>
        <taxon>Dendrothele</taxon>
    </lineage>
</organism>
<evidence type="ECO:0000313" key="6">
    <source>
        <dbReference type="Proteomes" id="UP000297245"/>
    </source>
</evidence>
<name>A0A4S8LU23_DENBC</name>
<sequence length="127" mass="14596">MGSAYSGYKPRQKVLGLRQWHQVFIPINEGRNHWYAACIDFHQKTIDVYDSLEPTLRLNQDKPIGERKYAGLMLALMWVTEVVGSLRGDTVQLANNPCTDWKCRPHVKVRFQPNGHDCGIRAWLSSV</sequence>
<dbReference type="Proteomes" id="UP000297245">
    <property type="component" value="Unassembled WGS sequence"/>
</dbReference>